<accession>A0ABN8MNV6</accession>
<organism evidence="1 2">
    <name type="scientific">Porites lobata</name>
    <dbReference type="NCBI Taxonomy" id="104759"/>
    <lineage>
        <taxon>Eukaryota</taxon>
        <taxon>Metazoa</taxon>
        <taxon>Cnidaria</taxon>
        <taxon>Anthozoa</taxon>
        <taxon>Hexacorallia</taxon>
        <taxon>Scleractinia</taxon>
        <taxon>Fungiina</taxon>
        <taxon>Poritidae</taxon>
        <taxon>Porites</taxon>
    </lineage>
</organism>
<keyword evidence="2" id="KW-1185">Reference proteome</keyword>
<comment type="caution">
    <text evidence="1">The sequence shown here is derived from an EMBL/GenBank/DDBJ whole genome shotgun (WGS) entry which is preliminary data.</text>
</comment>
<dbReference type="EMBL" id="CALNXK010000001">
    <property type="protein sequence ID" value="CAH3032612.1"/>
    <property type="molecule type" value="Genomic_DNA"/>
</dbReference>
<proteinExistence type="predicted"/>
<evidence type="ECO:0000313" key="2">
    <source>
        <dbReference type="Proteomes" id="UP001159405"/>
    </source>
</evidence>
<sequence>MDVCSWFAKGVESKETFDPAKKDAYEYSFGGTHLMLATKKLHSQYPENKHYQGRMARIYCGLTDDQAVYLGAMHQRSSSFCHDITYREEVERCRSQLYGELDVQSEPPKPQPSWRDECSRILYKDKRILCEVFTMAQVSSSTWAAFMEVNRLYEIGKLKGQKFSPGDVVKGTLAIKQWHMKPLVSLPDETKLFLLNKISSGELLLKDLKTEADKIKTLNTVQFTVMSFFKVDDWDEIVKRFGPMVNNEKLLRFTGNFEASYDFQVFLKRLKEWESARHEAAEDTPVATLGVEEFTVSNEGLHNKGSAVFPCNLQEVTQSMEIFKLNFEGISLALGVVGFDDKGQLEVEEKCSEIVKLLSRLNFTVLSSFNCVIMCPVHWAHIVSETFTKEGASQTQQGFIYHKQQLKSRQGSKMQEVVSSFIVGHWASSRIVGKSHVNYATPPPNIVEVTSARIGEEYPVSFFKDIISWFSKDGDLILEVGYGDEVGNAFTAALMCGRKATLTGTSCDKRIICQKLSTSTQLTTTQID</sequence>
<protein>
    <submittedName>
        <fullName evidence="1">Uncharacterized protein</fullName>
    </submittedName>
</protein>
<reference evidence="1 2" key="1">
    <citation type="submission" date="2022-05" db="EMBL/GenBank/DDBJ databases">
        <authorList>
            <consortium name="Genoscope - CEA"/>
            <person name="William W."/>
        </authorList>
    </citation>
    <scope>NUCLEOTIDE SEQUENCE [LARGE SCALE GENOMIC DNA]</scope>
</reference>
<dbReference type="Proteomes" id="UP001159405">
    <property type="component" value="Unassembled WGS sequence"/>
</dbReference>
<name>A0ABN8MNV6_9CNID</name>
<evidence type="ECO:0000313" key="1">
    <source>
        <dbReference type="EMBL" id="CAH3032612.1"/>
    </source>
</evidence>
<gene>
    <name evidence="1" type="ORF">PLOB_00000087</name>
</gene>